<dbReference type="Pfam" id="PF04089">
    <property type="entry name" value="BRICHOS"/>
    <property type="match status" value="1"/>
</dbReference>
<evidence type="ECO:0000256" key="5">
    <source>
        <dbReference type="ARBA" id="ARBA00022713"/>
    </source>
</evidence>
<dbReference type="InterPro" id="IPR001729">
    <property type="entry name" value="SP-C"/>
</dbReference>
<evidence type="ECO:0000256" key="8">
    <source>
        <dbReference type="ARBA" id="ARBA00023288"/>
    </source>
</evidence>
<reference evidence="13" key="2">
    <citation type="submission" date="2025-09" db="UniProtKB">
        <authorList>
            <consortium name="Ensembl"/>
        </authorList>
    </citation>
    <scope>IDENTIFICATION</scope>
</reference>
<evidence type="ECO:0000313" key="13">
    <source>
        <dbReference type="Ensembl" id="ENSSMRP00000011496.1"/>
    </source>
</evidence>
<keyword evidence="11" id="KW-0472">Membrane</keyword>
<dbReference type="PANTHER" id="PTHR10800:SF6">
    <property type="entry name" value="PULMONARY SURFACTANT-ASSOCIATED PROTEIN C"/>
    <property type="match status" value="1"/>
</dbReference>
<proteinExistence type="predicted"/>
<evidence type="ECO:0000256" key="4">
    <source>
        <dbReference type="ARBA" id="ARBA00022525"/>
    </source>
</evidence>
<evidence type="ECO:0000256" key="1">
    <source>
        <dbReference type="ARBA" id="ARBA00002263"/>
    </source>
</evidence>
<dbReference type="InterPro" id="IPR007084">
    <property type="entry name" value="BRICHOS_dom"/>
</dbReference>
<dbReference type="Pfam" id="PF08999">
    <property type="entry name" value="SP_C-Propep"/>
    <property type="match status" value="1"/>
</dbReference>
<sequence>MDTKANLEINMPSEPPAYRFIPRVPKERKEMILIAVVLVLLSTVVIGAILIGVYMTQQHTEKVIKMVSNKSDGEVVEQTLMVNNQESVAVFQIQSNTTLATVVYDYEKRLIGFRIKDKKQCSVVAMDAVDIPSLHEITQGIEHFDELASSGGDSGDYVTYSFKQGERADRATLGTTVNILCSDVPVYWAENDKGQKTERKGICVGILLLKACIMLPIALVL</sequence>
<evidence type="ECO:0000256" key="3">
    <source>
        <dbReference type="ARBA" id="ARBA00022439"/>
    </source>
</evidence>
<dbReference type="InterPro" id="IPR015091">
    <property type="entry name" value="Surfactant_protein_propep"/>
</dbReference>
<keyword evidence="14" id="KW-1185">Reference proteome</keyword>
<organism evidence="13 14">
    <name type="scientific">Salvator merianae</name>
    <name type="common">Argentine black and white tegu</name>
    <name type="synonym">Tupinambis merianae</name>
    <dbReference type="NCBI Taxonomy" id="96440"/>
    <lineage>
        <taxon>Eukaryota</taxon>
        <taxon>Metazoa</taxon>
        <taxon>Chordata</taxon>
        <taxon>Craniata</taxon>
        <taxon>Vertebrata</taxon>
        <taxon>Euteleostomi</taxon>
        <taxon>Lepidosauria</taxon>
        <taxon>Squamata</taxon>
        <taxon>Bifurcata</taxon>
        <taxon>Unidentata</taxon>
        <taxon>Episquamata</taxon>
        <taxon>Laterata</taxon>
        <taxon>Teiioidea</taxon>
        <taxon>Teiidae</taxon>
        <taxon>Salvator</taxon>
    </lineage>
</organism>
<name>A0A8D0BS55_SALMN</name>
<keyword evidence="6" id="KW-0564">Palmitate</keyword>
<keyword evidence="8" id="KW-0449">Lipoprotein</keyword>
<evidence type="ECO:0000259" key="12">
    <source>
        <dbReference type="PROSITE" id="PS50869"/>
    </source>
</evidence>
<keyword evidence="5" id="KW-0305">Gaseous exchange</keyword>
<evidence type="ECO:0000256" key="7">
    <source>
        <dbReference type="ARBA" id="ARBA00023157"/>
    </source>
</evidence>
<evidence type="ECO:0000256" key="9">
    <source>
        <dbReference type="ARBA" id="ARBA00044778"/>
    </source>
</evidence>
<dbReference type="GO" id="GO:0007585">
    <property type="term" value="P:respiratory gaseous exchange by respiratory system"/>
    <property type="evidence" value="ECO:0007669"/>
    <property type="project" value="UniProtKB-KW"/>
</dbReference>
<dbReference type="Proteomes" id="UP000694421">
    <property type="component" value="Unplaced"/>
</dbReference>
<reference evidence="13" key="1">
    <citation type="submission" date="2025-08" db="UniProtKB">
        <authorList>
            <consortium name="Ensembl"/>
        </authorList>
    </citation>
    <scope>IDENTIFICATION</scope>
</reference>
<feature type="transmembrane region" description="Helical" evidence="11">
    <location>
        <begin position="201"/>
        <end position="220"/>
    </location>
</feature>
<dbReference type="GeneTree" id="ENSGT00390000017162"/>
<dbReference type="OMA" id="KTNCEAN"/>
<dbReference type="AlphaFoldDB" id="A0A8D0BS55"/>
<evidence type="ECO:0000256" key="2">
    <source>
        <dbReference type="ARBA" id="ARBA00004364"/>
    </source>
</evidence>
<dbReference type="Ensembl" id="ENSSMRT00000013400.1">
    <property type="protein sequence ID" value="ENSSMRP00000011496.1"/>
    <property type="gene ID" value="ENSSMRG00000009045.1"/>
</dbReference>
<keyword evidence="11" id="KW-0812">Transmembrane</keyword>
<keyword evidence="4" id="KW-0964">Secreted</keyword>
<dbReference type="PROSITE" id="PS50869">
    <property type="entry name" value="BRICHOS"/>
    <property type="match status" value="1"/>
</dbReference>
<dbReference type="SMART" id="SM00019">
    <property type="entry name" value="SF_P"/>
    <property type="match status" value="1"/>
</dbReference>
<comment type="function">
    <text evidence="1">Pulmonary surfactant associated proteins promote alveolar stability by lowering the surface tension at the air-liquid interface in the peripheral air spaces.</text>
</comment>
<dbReference type="SMART" id="SM01039">
    <property type="entry name" value="BRICHOS"/>
    <property type="match status" value="1"/>
</dbReference>
<dbReference type="Gene3D" id="3.30.390.150">
    <property type="match status" value="1"/>
</dbReference>
<dbReference type="GO" id="GO:0005615">
    <property type="term" value="C:extracellular space"/>
    <property type="evidence" value="ECO:0007669"/>
    <property type="project" value="TreeGrafter"/>
</dbReference>
<accession>A0A8D0BS55</accession>
<evidence type="ECO:0000256" key="10">
    <source>
        <dbReference type="ARBA" id="ARBA00044825"/>
    </source>
</evidence>
<keyword evidence="3" id="KW-0767">Surface film</keyword>
<evidence type="ECO:0000256" key="11">
    <source>
        <dbReference type="SAM" id="Phobius"/>
    </source>
</evidence>
<feature type="transmembrane region" description="Helical" evidence="11">
    <location>
        <begin position="32"/>
        <end position="56"/>
    </location>
</feature>
<protein>
    <recommendedName>
        <fullName evidence="9">Surfactant protein C</fullName>
    </recommendedName>
    <alternativeName>
        <fullName evidence="10">Pulmonary surfactant-associated protein C</fullName>
    </alternativeName>
</protein>
<feature type="domain" description="BRICHOS" evidence="12">
    <location>
        <begin position="94"/>
        <end position="189"/>
    </location>
</feature>
<comment type="subcellular location">
    <subcellularLocation>
        <location evidence="2">Secreted</location>
        <location evidence="2">Extracellular space</location>
        <location evidence="2">Surface film</location>
    </subcellularLocation>
</comment>
<evidence type="ECO:0000313" key="14">
    <source>
        <dbReference type="Proteomes" id="UP000694421"/>
    </source>
</evidence>
<keyword evidence="11" id="KW-1133">Transmembrane helix</keyword>
<evidence type="ECO:0000256" key="6">
    <source>
        <dbReference type="ARBA" id="ARBA00023139"/>
    </source>
</evidence>
<keyword evidence="7" id="KW-1015">Disulfide bond</keyword>
<dbReference type="PANTHER" id="PTHR10800">
    <property type="entry name" value="PULMONARY SURFACTANT-ASSOCIATED PROTEIN C"/>
    <property type="match status" value="1"/>
</dbReference>